<reference evidence="2 3" key="1">
    <citation type="submission" date="2017-04" db="EMBL/GenBank/DDBJ databases">
        <authorList>
            <person name="Afonso C.L."/>
            <person name="Miller P.J."/>
            <person name="Scott M.A."/>
            <person name="Spackman E."/>
            <person name="Goraichik I."/>
            <person name="Dimitrov K.M."/>
            <person name="Suarez D.L."/>
            <person name="Swayne D.E."/>
        </authorList>
    </citation>
    <scope>NUCLEOTIDE SEQUENCE [LARGE SCALE GENOMIC DNA]</scope>
    <source>
        <strain evidence="2">LMG 28154</strain>
    </source>
</reference>
<feature type="region of interest" description="Disordered" evidence="1">
    <location>
        <begin position="1"/>
        <end position="21"/>
    </location>
</feature>
<dbReference type="EMBL" id="FXAN01000044">
    <property type="protein sequence ID" value="SMF99746.1"/>
    <property type="molecule type" value="Genomic_DNA"/>
</dbReference>
<name>A0A238H358_9BURK</name>
<gene>
    <name evidence="2" type="ORF">BSIN_2932</name>
</gene>
<proteinExistence type="predicted"/>
<evidence type="ECO:0000256" key="1">
    <source>
        <dbReference type="SAM" id="MobiDB-lite"/>
    </source>
</evidence>
<dbReference type="AlphaFoldDB" id="A0A238H358"/>
<evidence type="ECO:0000313" key="3">
    <source>
        <dbReference type="Proteomes" id="UP000198460"/>
    </source>
</evidence>
<dbReference type="Proteomes" id="UP000198460">
    <property type="component" value="Unassembled WGS sequence"/>
</dbReference>
<organism evidence="2 3">
    <name type="scientific">Burkholderia singularis</name>
    <dbReference type="NCBI Taxonomy" id="1503053"/>
    <lineage>
        <taxon>Bacteria</taxon>
        <taxon>Pseudomonadati</taxon>
        <taxon>Pseudomonadota</taxon>
        <taxon>Betaproteobacteria</taxon>
        <taxon>Burkholderiales</taxon>
        <taxon>Burkholderiaceae</taxon>
        <taxon>Burkholderia</taxon>
        <taxon>pseudomallei group</taxon>
    </lineage>
</organism>
<protein>
    <submittedName>
        <fullName evidence="2">Uncharacterized protein</fullName>
    </submittedName>
</protein>
<sequence>MEIESNSSITRFDNRPLGPTKAIQPSAVRQLIFSAPSLFDMQASFAHACWLDQR</sequence>
<evidence type="ECO:0000313" key="2">
    <source>
        <dbReference type="EMBL" id="SMF99746.1"/>
    </source>
</evidence>
<feature type="compositionally biased region" description="Polar residues" evidence="1">
    <location>
        <begin position="1"/>
        <end position="11"/>
    </location>
</feature>
<accession>A0A238H358</accession>